<dbReference type="RefSeq" id="WP_194109550.1">
    <property type="nucleotide sequence ID" value="NZ_JADFFL010000001.1"/>
</dbReference>
<organism evidence="9 10">
    <name type="scientific">Mucilaginibacter myungsuensis</name>
    <dbReference type="NCBI Taxonomy" id="649104"/>
    <lineage>
        <taxon>Bacteria</taxon>
        <taxon>Pseudomonadati</taxon>
        <taxon>Bacteroidota</taxon>
        <taxon>Sphingobacteriia</taxon>
        <taxon>Sphingobacteriales</taxon>
        <taxon>Sphingobacteriaceae</taxon>
        <taxon>Mucilaginibacter</taxon>
    </lineage>
</organism>
<keyword evidence="3" id="KW-0808">Transferase</keyword>
<keyword evidence="5 8" id="KW-1133">Transmembrane helix</keyword>
<evidence type="ECO:0000256" key="8">
    <source>
        <dbReference type="SAM" id="Phobius"/>
    </source>
</evidence>
<evidence type="ECO:0000313" key="10">
    <source>
        <dbReference type="Proteomes" id="UP000622475"/>
    </source>
</evidence>
<comment type="similarity">
    <text evidence="7">Belongs to the glycosyltransferase 87 family.</text>
</comment>
<comment type="subcellular location">
    <subcellularLocation>
        <location evidence="1">Cell membrane</location>
        <topology evidence="1">Multi-pass membrane protein</topology>
    </subcellularLocation>
</comment>
<evidence type="ECO:0000256" key="4">
    <source>
        <dbReference type="ARBA" id="ARBA00022692"/>
    </source>
</evidence>
<feature type="transmembrane region" description="Helical" evidence="8">
    <location>
        <begin position="300"/>
        <end position="317"/>
    </location>
</feature>
<keyword evidence="4 8" id="KW-0812">Transmembrane</keyword>
<feature type="transmembrane region" description="Helical" evidence="8">
    <location>
        <begin position="324"/>
        <end position="344"/>
    </location>
</feature>
<dbReference type="Proteomes" id="UP000622475">
    <property type="component" value="Unassembled WGS sequence"/>
</dbReference>
<feature type="transmembrane region" description="Helical" evidence="8">
    <location>
        <begin position="276"/>
        <end position="294"/>
    </location>
</feature>
<dbReference type="EMBL" id="JADFFL010000001">
    <property type="protein sequence ID" value="MBE9660345.1"/>
    <property type="molecule type" value="Genomic_DNA"/>
</dbReference>
<keyword evidence="2" id="KW-1003">Cell membrane</keyword>
<evidence type="ECO:0000256" key="5">
    <source>
        <dbReference type="ARBA" id="ARBA00022989"/>
    </source>
</evidence>
<evidence type="ECO:0000313" key="9">
    <source>
        <dbReference type="EMBL" id="MBE9660345.1"/>
    </source>
</evidence>
<keyword evidence="6 8" id="KW-0472">Membrane</keyword>
<evidence type="ECO:0000256" key="1">
    <source>
        <dbReference type="ARBA" id="ARBA00004651"/>
    </source>
</evidence>
<protein>
    <submittedName>
        <fullName evidence="9">DUF2029 domain-containing protein</fullName>
    </submittedName>
</protein>
<reference evidence="9" key="1">
    <citation type="submission" date="2020-10" db="EMBL/GenBank/DDBJ databases">
        <title>Mucilaginibacter mali sp. nov., isolated from rhizosphere soil of apple orchard.</title>
        <authorList>
            <person name="Lee J.-S."/>
            <person name="Kim H.S."/>
            <person name="Kim J.-S."/>
        </authorList>
    </citation>
    <scope>NUCLEOTIDE SEQUENCE</scope>
    <source>
        <strain evidence="9">KCTC 22746</strain>
    </source>
</reference>
<dbReference type="AlphaFoldDB" id="A0A929KX89"/>
<evidence type="ECO:0000256" key="2">
    <source>
        <dbReference type="ARBA" id="ARBA00022475"/>
    </source>
</evidence>
<keyword evidence="10" id="KW-1185">Reference proteome</keyword>
<proteinExistence type="inferred from homology"/>
<accession>A0A929KX89</accession>
<feature type="transmembrane region" description="Helical" evidence="8">
    <location>
        <begin position="356"/>
        <end position="372"/>
    </location>
</feature>
<sequence length="386" mass="44237">MDKIVKLFTNKIFITILWFGLSLFAVLKMAFAQTINNYLIFKYTFVNLIHQHNLYTPQPEFYFDTNHYGPLFALVIAPFTLLPDGVGVVLWTMLNALVLYKAVLMLPIKKEAQYAVLLICAHELMTASYSAQFNPMMTTIIVLSFVFIRSGKEFWAALLIIAGTYIKLYGIVGLSFFFFTDNKIKFILSLMFWSVVLFALPMPFSSPGFVVQCYKDWYASLADKNKHNAVSIMQDISVMGMIRRVFNYPQLSDAIVILPGMLLFATSYLRIEAFKIVNYQLLILASTLLFTVLFSTGSESPTYIIAFVGVAVWYMVLDRPVTGFEIFLLIFALAVTSLSPSDLFPKFVNREYIKPYSLKALPCFVIWIRIVYETWTRDFKTRELAA</sequence>
<gene>
    <name evidence="9" type="ORF">IRJ16_00465</name>
</gene>
<dbReference type="GO" id="GO:0016758">
    <property type="term" value="F:hexosyltransferase activity"/>
    <property type="evidence" value="ECO:0007669"/>
    <property type="project" value="InterPro"/>
</dbReference>
<feature type="transmembrane region" description="Helical" evidence="8">
    <location>
        <begin position="154"/>
        <end position="179"/>
    </location>
</feature>
<name>A0A929KX89_9SPHI</name>
<dbReference type="GO" id="GO:0005886">
    <property type="term" value="C:plasma membrane"/>
    <property type="evidence" value="ECO:0007669"/>
    <property type="project" value="UniProtKB-SubCell"/>
</dbReference>
<dbReference type="Pfam" id="PF09594">
    <property type="entry name" value="GT87"/>
    <property type="match status" value="1"/>
</dbReference>
<dbReference type="InterPro" id="IPR018584">
    <property type="entry name" value="GT87"/>
</dbReference>
<evidence type="ECO:0000256" key="3">
    <source>
        <dbReference type="ARBA" id="ARBA00022679"/>
    </source>
</evidence>
<feature type="transmembrane region" description="Helical" evidence="8">
    <location>
        <begin position="186"/>
        <end position="204"/>
    </location>
</feature>
<evidence type="ECO:0000256" key="6">
    <source>
        <dbReference type="ARBA" id="ARBA00023136"/>
    </source>
</evidence>
<comment type="caution">
    <text evidence="9">The sequence shown here is derived from an EMBL/GenBank/DDBJ whole genome shotgun (WGS) entry which is preliminary data.</text>
</comment>
<evidence type="ECO:0000256" key="7">
    <source>
        <dbReference type="ARBA" id="ARBA00024033"/>
    </source>
</evidence>
<feature type="transmembrane region" description="Helical" evidence="8">
    <location>
        <begin position="251"/>
        <end position="269"/>
    </location>
</feature>